<dbReference type="RefSeq" id="WP_304120230.1">
    <property type="nucleotide sequence ID" value="NZ_DYZA01000014.1"/>
</dbReference>
<evidence type="ECO:0000256" key="9">
    <source>
        <dbReference type="HAMAP-Rule" id="MF_01463"/>
    </source>
</evidence>
<feature type="transmembrane region" description="Helical" evidence="9">
    <location>
        <begin position="491"/>
        <end position="515"/>
    </location>
</feature>
<keyword evidence="4 9" id="KW-0812">Transmembrane</keyword>
<protein>
    <recommendedName>
        <fullName evidence="9">Protein translocase subunit SecD</fullName>
    </recommendedName>
</protein>
<dbReference type="InterPro" id="IPR048631">
    <property type="entry name" value="SecD_1st"/>
</dbReference>
<organism evidence="13 14">
    <name type="scientific">Mailhella massiliensis</name>
    <dbReference type="NCBI Taxonomy" id="1903261"/>
    <lineage>
        <taxon>Bacteria</taxon>
        <taxon>Pseudomonadati</taxon>
        <taxon>Thermodesulfobacteriota</taxon>
        <taxon>Desulfovibrionia</taxon>
        <taxon>Desulfovibrionales</taxon>
        <taxon>Desulfovibrionaceae</taxon>
        <taxon>Mailhella</taxon>
    </lineage>
</organism>
<gene>
    <name evidence="9 13" type="primary">secD</name>
    <name evidence="13" type="ORF">K8W16_00545</name>
</gene>
<evidence type="ECO:0000256" key="5">
    <source>
        <dbReference type="ARBA" id="ARBA00022927"/>
    </source>
</evidence>
<keyword evidence="6 9" id="KW-1133">Transmembrane helix</keyword>
<feature type="transmembrane region" description="Helical" evidence="9">
    <location>
        <begin position="365"/>
        <end position="385"/>
    </location>
</feature>
<dbReference type="AlphaFoldDB" id="A0A921DRL5"/>
<comment type="caution">
    <text evidence="13">The sequence shown here is derived from an EMBL/GenBank/DDBJ whole genome shotgun (WGS) entry which is preliminary data.</text>
</comment>
<dbReference type="GO" id="GO:0043952">
    <property type="term" value="P:protein transport by the Sec complex"/>
    <property type="evidence" value="ECO:0007669"/>
    <property type="project" value="UniProtKB-UniRule"/>
</dbReference>
<dbReference type="Gene3D" id="1.20.1640.10">
    <property type="entry name" value="Multidrug efflux transporter AcrB transmembrane domain"/>
    <property type="match status" value="1"/>
</dbReference>
<dbReference type="InterPro" id="IPR022813">
    <property type="entry name" value="SecD/SecF_arch_bac"/>
</dbReference>
<dbReference type="InterPro" id="IPR048634">
    <property type="entry name" value="SecD_SecF_C"/>
</dbReference>
<dbReference type="GO" id="GO:0005886">
    <property type="term" value="C:plasma membrane"/>
    <property type="evidence" value="ECO:0007669"/>
    <property type="project" value="UniProtKB-SubCell"/>
</dbReference>
<comment type="subcellular location">
    <subcellularLocation>
        <location evidence="1 9">Cell membrane</location>
        <topology evidence="1 9">Multi-pass membrane protein</topology>
    </subcellularLocation>
</comment>
<dbReference type="PANTHER" id="PTHR30081:SF1">
    <property type="entry name" value="PROTEIN TRANSLOCASE SUBUNIT SECD"/>
    <property type="match status" value="1"/>
</dbReference>
<keyword evidence="2 9" id="KW-0813">Transport</keyword>
<dbReference type="Gene3D" id="3.30.1360.200">
    <property type="match status" value="1"/>
</dbReference>
<evidence type="ECO:0000256" key="6">
    <source>
        <dbReference type="ARBA" id="ARBA00022989"/>
    </source>
</evidence>
<dbReference type="Pfam" id="PF02355">
    <property type="entry name" value="SecD_SecF_C"/>
    <property type="match status" value="1"/>
</dbReference>
<dbReference type="NCBIfam" id="TIGR00916">
    <property type="entry name" value="2A0604s01"/>
    <property type="match status" value="1"/>
</dbReference>
<evidence type="ECO:0000256" key="2">
    <source>
        <dbReference type="ARBA" id="ARBA00022448"/>
    </source>
</evidence>
<evidence type="ECO:0000256" key="1">
    <source>
        <dbReference type="ARBA" id="ARBA00004651"/>
    </source>
</evidence>
<dbReference type="GO" id="GO:0015450">
    <property type="term" value="F:protein-transporting ATPase activity"/>
    <property type="evidence" value="ECO:0007669"/>
    <property type="project" value="InterPro"/>
</dbReference>
<name>A0A921DRL5_9BACT</name>
<accession>A0A921DRL5</accession>
<keyword evidence="5 9" id="KW-0653">Protein transport</keyword>
<reference evidence="13" key="2">
    <citation type="submission" date="2021-09" db="EMBL/GenBank/DDBJ databases">
        <authorList>
            <person name="Gilroy R."/>
        </authorList>
    </citation>
    <scope>NUCLEOTIDE SEQUENCE</scope>
    <source>
        <strain evidence="13">ChiGjej2B2-19336</strain>
    </source>
</reference>
<reference evidence="13" key="1">
    <citation type="journal article" date="2021" name="PeerJ">
        <title>Extensive microbial diversity within the chicken gut microbiome revealed by metagenomics and culture.</title>
        <authorList>
            <person name="Gilroy R."/>
            <person name="Ravi A."/>
            <person name="Getino M."/>
            <person name="Pursley I."/>
            <person name="Horton D.L."/>
            <person name="Alikhan N.F."/>
            <person name="Baker D."/>
            <person name="Gharbi K."/>
            <person name="Hall N."/>
            <person name="Watson M."/>
            <person name="Adriaenssens E.M."/>
            <person name="Foster-Nyarko E."/>
            <person name="Jarju S."/>
            <person name="Secka A."/>
            <person name="Antonio M."/>
            <person name="Oren A."/>
            <person name="Chaudhuri R.R."/>
            <person name="La Ragione R."/>
            <person name="Hildebrand F."/>
            <person name="Pallen M.J."/>
        </authorList>
    </citation>
    <scope>NUCLEOTIDE SEQUENCE</scope>
    <source>
        <strain evidence="13">ChiGjej2B2-19336</strain>
    </source>
</reference>
<comment type="subunit">
    <text evidence="9">Forms a complex with SecF. Part of the essential Sec protein translocation apparatus which comprises SecA, SecYEG and auxiliary proteins SecDF. Other proteins may also be involved.</text>
</comment>
<dbReference type="PANTHER" id="PTHR30081">
    <property type="entry name" value="PROTEIN-EXPORT MEMBRANE PROTEIN SEC"/>
    <property type="match status" value="1"/>
</dbReference>
<evidence type="ECO:0000259" key="12">
    <source>
        <dbReference type="Pfam" id="PF22599"/>
    </source>
</evidence>
<dbReference type="FunFam" id="1.20.1640.10:FF:000004">
    <property type="entry name" value="Protein translocase subunit SecD"/>
    <property type="match status" value="1"/>
</dbReference>
<keyword evidence="7 9" id="KW-0811">Translocation</keyword>
<dbReference type="Pfam" id="PF21760">
    <property type="entry name" value="SecD_1st"/>
    <property type="match status" value="1"/>
</dbReference>
<dbReference type="Gene3D" id="3.30.70.3220">
    <property type="match status" value="1"/>
</dbReference>
<dbReference type="InterPro" id="IPR054384">
    <property type="entry name" value="SecDF_P1_head"/>
</dbReference>
<dbReference type="InterPro" id="IPR055344">
    <property type="entry name" value="SecD_SecF_C_bact"/>
</dbReference>
<comment type="similarity">
    <text evidence="9">Belongs to the SecD/SecF family. SecD subfamily.</text>
</comment>
<dbReference type="GO" id="GO:0065002">
    <property type="term" value="P:intracellular protein transmembrane transport"/>
    <property type="evidence" value="ECO:0007669"/>
    <property type="project" value="UniProtKB-UniRule"/>
</dbReference>
<dbReference type="Pfam" id="PF22599">
    <property type="entry name" value="SecDF_P1_head"/>
    <property type="match status" value="1"/>
</dbReference>
<keyword evidence="3 9" id="KW-1003">Cell membrane</keyword>
<evidence type="ECO:0000313" key="14">
    <source>
        <dbReference type="Proteomes" id="UP000698963"/>
    </source>
</evidence>
<comment type="caution">
    <text evidence="9">Lacks conserved residue(s) required for the propagation of feature annotation.</text>
</comment>
<evidence type="ECO:0000256" key="8">
    <source>
        <dbReference type="ARBA" id="ARBA00023136"/>
    </source>
</evidence>
<evidence type="ECO:0000259" key="10">
    <source>
        <dbReference type="Pfam" id="PF02355"/>
    </source>
</evidence>
<dbReference type="Proteomes" id="UP000698963">
    <property type="component" value="Unassembled WGS sequence"/>
</dbReference>
<proteinExistence type="inferred from homology"/>
<comment type="function">
    <text evidence="9">Part of the Sec protein translocase complex. Interacts with the SecYEG preprotein conducting channel. SecDF uses the proton motive force (PMF) to complete protein translocation after the ATP-dependent function of SecA.</text>
</comment>
<dbReference type="GO" id="GO:0006605">
    <property type="term" value="P:protein targeting"/>
    <property type="evidence" value="ECO:0007669"/>
    <property type="project" value="UniProtKB-UniRule"/>
</dbReference>
<feature type="domain" description="SecDF P1 head subdomain" evidence="12">
    <location>
        <begin position="243"/>
        <end position="346"/>
    </location>
</feature>
<dbReference type="SUPFAM" id="SSF82866">
    <property type="entry name" value="Multidrug efflux transporter AcrB transmembrane domain"/>
    <property type="match status" value="1"/>
</dbReference>
<feature type="transmembrane region" description="Helical" evidence="9">
    <location>
        <begin position="392"/>
        <end position="414"/>
    </location>
</feature>
<evidence type="ECO:0000256" key="7">
    <source>
        <dbReference type="ARBA" id="ARBA00023010"/>
    </source>
</evidence>
<feature type="domain" description="Protein export membrane protein SecD/SecF C-terminal" evidence="10">
    <location>
        <begin position="347"/>
        <end position="517"/>
    </location>
</feature>
<dbReference type="EMBL" id="DYZA01000014">
    <property type="protein sequence ID" value="HJD96122.1"/>
    <property type="molecule type" value="Genomic_DNA"/>
</dbReference>
<sequence length="538" mass="57593">MRSLRWRCCVTLLAAFLCLACISVNFFPSLPSRAAWLPSPIHLGLDLRGGIHLTLGADIDQAVSQSLSLLGQDIRSSANDAGIRTRLLRHADGRTLEFVPLKHEGIEQLSNLLRDRFGQMAVGSVISSGSGEKLLVSFRPEWEKQLRERIMDQTVRTLRGRIDAFGVAEPDIRLQGDAQIQIQLPGVTDTARALQLIGRTAQLTFHRVRHDVAPGAALPAGTAWYPLATGTLSRHATAARDFSRGLVLDRSPLLSGQDIVDARPAFDERNQPCVSLQFSARGAEQFERVTGELIYQQFAIVLDGVVQSAPVIQQKISGGKATITGTFTTEEAQDLAVVLRSGSLPAEVSVLEERTVGPSLGADSIRAGLVAGAVGSLGVMLIMQVCYGLSGLLANVMLVFTISLLFAGLGLFGATLTLPGIAGVVLTIGMSVDANVLIFERIREEIGRGLSAANAVEAGFREARSSILDANLTTLITAAVLYQFGTGPVRGFAVTLALGILASMFTAIFVSHLVFELWLRRSRAPKFGLSPHIAGASR</sequence>
<evidence type="ECO:0000259" key="11">
    <source>
        <dbReference type="Pfam" id="PF21760"/>
    </source>
</evidence>
<evidence type="ECO:0000256" key="4">
    <source>
        <dbReference type="ARBA" id="ARBA00022692"/>
    </source>
</evidence>
<dbReference type="NCBIfam" id="TIGR01129">
    <property type="entry name" value="secD"/>
    <property type="match status" value="1"/>
</dbReference>
<evidence type="ECO:0000256" key="3">
    <source>
        <dbReference type="ARBA" id="ARBA00022475"/>
    </source>
</evidence>
<dbReference type="InterPro" id="IPR005791">
    <property type="entry name" value="SecD"/>
</dbReference>
<keyword evidence="8 9" id="KW-0472">Membrane</keyword>
<dbReference type="HAMAP" id="MF_01463_B">
    <property type="entry name" value="SecD_B"/>
    <property type="match status" value="1"/>
</dbReference>
<feature type="domain" description="Protein translocase subunit SecDF P1" evidence="11">
    <location>
        <begin position="151"/>
        <end position="209"/>
    </location>
</feature>
<evidence type="ECO:0000313" key="13">
    <source>
        <dbReference type="EMBL" id="HJD96122.1"/>
    </source>
</evidence>